<organism evidence="1 2">
    <name type="scientific">Dorcoceras hygrometricum</name>
    <dbReference type="NCBI Taxonomy" id="472368"/>
    <lineage>
        <taxon>Eukaryota</taxon>
        <taxon>Viridiplantae</taxon>
        <taxon>Streptophyta</taxon>
        <taxon>Embryophyta</taxon>
        <taxon>Tracheophyta</taxon>
        <taxon>Spermatophyta</taxon>
        <taxon>Magnoliopsida</taxon>
        <taxon>eudicotyledons</taxon>
        <taxon>Gunneridae</taxon>
        <taxon>Pentapetalae</taxon>
        <taxon>asterids</taxon>
        <taxon>lamiids</taxon>
        <taxon>Lamiales</taxon>
        <taxon>Gesneriaceae</taxon>
        <taxon>Didymocarpoideae</taxon>
        <taxon>Trichosporeae</taxon>
        <taxon>Loxocarpinae</taxon>
        <taxon>Dorcoceras</taxon>
    </lineage>
</organism>
<evidence type="ECO:0000313" key="1">
    <source>
        <dbReference type="EMBL" id="KZV56555.1"/>
    </source>
</evidence>
<dbReference type="AlphaFoldDB" id="A0A2Z7DG11"/>
<keyword evidence="2" id="KW-1185">Reference proteome</keyword>
<dbReference type="EMBL" id="KQ988189">
    <property type="protein sequence ID" value="KZV56555.1"/>
    <property type="molecule type" value="Genomic_DNA"/>
</dbReference>
<protein>
    <submittedName>
        <fullName evidence="1">Uncharacterized protein</fullName>
    </submittedName>
</protein>
<proteinExistence type="predicted"/>
<evidence type="ECO:0000313" key="2">
    <source>
        <dbReference type="Proteomes" id="UP000250235"/>
    </source>
</evidence>
<name>A0A2Z7DG11_9LAMI</name>
<dbReference type="PANTHER" id="PTHR47076">
    <property type="entry name" value="NHL DOMAIN PROTEIN"/>
    <property type="match status" value="1"/>
</dbReference>
<gene>
    <name evidence="1" type="ORF">F511_16154</name>
</gene>
<accession>A0A2Z7DG11</accession>
<reference evidence="1 2" key="1">
    <citation type="journal article" date="2015" name="Proc. Natl. Acad. Sci. U.S.A.">
        <title>The resurrection genome of Boea hygrometrica: A blueprint for survival of dehydration.</title>
        <authorList>
            <person name="Xiao L."/>
            <person name="Yang G."/>
            <person name="Zhang L."/>
            <person name="Yang X."/>
            <person name="Zhao S."/>
            <person name="Ji Z."/>
            <person name="Zhou Q."/>
            <person name="Hu M."/>
            <person name="Wang Y."/>
            <person name="Chen M."/>
            <person name="Xu Y."/>
            <person name="Jin H."/>
            <person name="Xiao X."/>
            <person name="Hu G."/>
            <person name="Bao F."/>
            <person name="Hu Y."/>
            <person name="Wan P."/>
            <person name="Li L."/>
            <person name="Deng X."/>
            <person name="Kuang T."/>
            <person name="Xiang C."/>
            <person name="Zhu J.K."/>
            <person name="Oliver M.J."/>
            <person name="He Y."/>
        </authorList>
    </citation>
    <scope>NUCLEOTIDE SEQUENCE [LARGE SCALE GENOMIC DNA]</scope>
    <source>
        <strain evidence="2">cv. XS01</strain>
    </source>
</reference>
<dbReference type="Proteomes" id="UP000250235">
    <property type="component" value="Unassembled WGS sequence"/>
</dbReference>
<dbReference type="PANTHER" id="PTHR47076:SF1">
    <property type="entry name" value="NHL DOMAIN PROTEIN"/>
    <property type="match status" value="1"/>
</dbReference>
<dbReference type="OrthoDB" id="1723198at2759"/>
<sequence>MEAGGFSRQNVEPHQKRRFCFIFRRNSCKYRPAVGLSWWQKIGQPQAEIRGGSSLWARGLDALKRIRDWSEILAGPRWKTFIRSFDRPDRNGSKYVDFRYDPLSYAMNFDEGPGQNSHLDDDGEDGYFSRNFSSRYAKGYILDLGSKVDVTSIV</sequence>